<dbReference type="Proteomes" id="UP001302349">
    <property type="component" value="Chromosome"/>
</dbReference>
<dbReference type="InterPro" id="IPR011047">
    <property type="entry name" value="Quinoprotein_ADH-like_sf"/>
</dbReference>
<proteinExistence type="predicted"/>
<evidence type="ECO:0000313" key="1">
    <source>
        <dbReference type="EMBL" id="WOK06400.1"/>
    </source>
</evidence>
<accession>A0ABZ0IQZ5</accession>
<reference evidence="1 2" key="1">
    <citation type="journal article" date="2023" name="Microbiol. Resour. Announc.">
        <title>Complete Genome Sequence of Imperialibacter roseus strain P4T.</title>
        <authorList>
            <person name="Tizabi D.R."/>
            <person name="Bachvaroff T."/>
            <person name="Hill R.T."/>
        </authorList>
    </citation>
    <scope>NUCLEOTIDE SEQUENCE [LARGE SCALE GENOMIC DNA]</scope>
    <source>
        <strain evidence="1 2">P4T</strain>
    </source>
</reference>
<dbReference type="PANTHER" id="PTHR34512">
    <property type="entry name" value="CELL SURFACE PROTEIN"/>
    <property type="match status" value="1"/>
</dbReference>
<dbReference type="InterPro" id="IPR015943">
    <property type="entry name" value="WD40/YVTN_repeat-like_dom_sf"/>
</dbReference>
<protein>
    <submittedName>
        <fullName evidence="1">PQQ-binding-like beta-propeller repeat protein</fullName>
    </submittedName>
</protein>
<keyword evidence="2" id="KW-1185">Reference proteome</keyword>
<gene>
    <name evidence="1" type="ORF">RT717_25320</name>
</gene>
<sequence>MTHYNQPISHQSCRDDIHEKSTFSQFRKSFRNDKIVRGDSQSQRDDTLVIQNANPLTKSPVGTAYRCLFLSLGLLAVLAAEAQVLTPSWEISLPGKLKWMQINDYGILIASCDNGLYGVNPEDGSKLWEITTLTNVPEANYQVIEGTPLVLITDKGGESQTLIINGLNGKLIFDSAKEALGSIISRKVIPEAGGVMIAYSSEVGDGITMFDYVTGDRKWDAKFEKAKGKDLQPQPIIDTEGNIVYALGKNLYKLNGSTGAILWQTDAKKNYIDLFLQPNAQVLFAVSGSPSSTFFEENTGKQIGLASGTAGNFAVDALDLSSGGEVWKKPVEYSKAKYSGVALGENDFLLFQTFSSGKIDYATGDHLWKKEKMGTGGEKNAGVFVTDKGLGYAMMDGVGRAYINFVNDAGEPMWKKRPVINGRLTYYKQYGNALFFISEQETNFLNLDDGTFMWNGDKYLSAGEVPISVVQDEDGSFVMYIKGKLVRVMPDQQDWVEITSNFAFRGELPTGLQLLPNGYLLTGNQNAMLISKSGRVGYHKFYPAPEQSFGAKLALGVLGAGTALTSFAYGASSIGYGMQGALQGNDDFTRKAQKQMTVATFTRDVTGGLGAMAQARFGEQAGTDTYKLILTKKDHSIGFVKINILTGEEEGQIVTNDRTPDFSIDPIGKKVFLKSADDRVACYDL</sequence>
<dbReference type="Gene3D" id="2.130.10.10">
    <property type="entry name" value="YVTN repeat-like/Quinoprotein amine dehydrogenase"/>
    <property type="match status" value="1"/>
</dbReference>
<evidence type="ECO:0000313" key="2">
    <source>
        <dbReference type="Proteomes" id="UP001302349"/>
    </source>
</evidence>
<dbReference type="RefSeq" id="WP_317489124.1">
    <property type="nucleotide sequence ID" value="NZ_CP136051.1"/>
</dbReference>
<dbReference type="SMART" id="SM00564">
    <property type="entry name" value="PQQ"/>
    <property type="match status" value="2"/>
</dbReference>
<dbReference type="PANTHER" id="PTHR34512:SF30">
    <property type="entry name" value="OUTER MEMBRANE PROTEIN ASSEMBLY FACTOR BAMB"/>
    <property type="match status" value="1"/>
</dbReference>
<name>A0ABZ0IQZ5_9BACT</name>
<dbReference type="SUPFAM" id="SSF50998">
    <property type="entry name" value="Quinoprotein alcohol dehydrogenase-like"/>
    <property type="match status" value="1"/>
</dbReference>
<dbReference type="InterPro" id="IPR018391">
    <property type="entry name" value="PQQ_b-propeller_rpt"/>
</dbReference>
<organism evidence="1 2">
    <name type="scientific">Imperialibacter roseus</name>
    <dbReference type="NCBI Taxonomy" id="1324217"/>
    <lineage>
        <taxon>Bacteria</taxon>
        <taxon>Pseudomonadati</taxon>
        <taxon>Bacteroidota</taxon>
        <taxon>Cytophagia</taxon>
        <taxon>Cytophagales</taxon>
        <taxon>Flammeovirgaceae</taxon>
        <taxon>Imperialibacter</taxon>
    </lineage>
</organism>
<dbReference type="EMBL" id="CP136051">
    <property type="protein sequence ID" value="WOK06400.1"/>
    <property type="molecule type" value="Genomic_DNA"/>
</dbReference>